<protein>
    <recommendedName>
        <fullName evidence="4">DUF4129 domain-containing protein</fullName>
    </recommendedName>
</protein>
<dbReference type="HOGENOM" id="CLU_097063_0_0_5"/>
<dbReference type="eggNOG" id="ENOG5032V5I">
    <property type="taxonomic scope" value="Bacteria"/>
</dbReference>
<dbReference type="AlphaFoldDB" id="W0ABL3"/>
<dbReference type="PATRIC" id="fig|1123269.5.peg.2122"/>
<keyword evidence="1" id="KW-1133">Transmembrane helix</keyword>
<dbReference type="RefSeq" id="WP_025292126.1">
    <property type="nucleotide sequence ID" value="NZ_CP006644.1"/>
</dbReference>
<reference evidence="2 3" key="1">
    <citation type="submission" date="2013-07" db="EMBL/GenBank/DDBJ databases">
        <title>Completed genome of Sphingomonas sanxanigenens NX02.</title>
        <authorList>
            <person name="Ma T."/>
            <person name="Huang H."/>
            <person name="Wu M."/>
            <person name="Li X."/>
            <person name="Li G."/>
        </authorList>
    </citation>
    <scope>NUCLEOTIDE SEQUENCE [LARGE SCALE GENOMIC DNA]</scope>
    <source>
        <strain evidence="2 3">NX02</strain>
    </source>
</reference>
<evidence type="ECO:0000313" key="2">
    <source>
        <dbReference type="EMBL" id="AHE53897.1"/>
    </source>
</evidence>
<keyword evidence="1" id="KW-0812">Transmembrane</keyword>
<dbReference type="KEGG" id="ssan:NX02_10920"/>
<keyword evidence="1" id="KW-0472">Membrane</keyword>
<dbReference type="STRING" id="1123269.NX02_10920"/>
<keyword evidence="3" id="KW-1185">Reference proteome</keyword>
<dbReference type="Proteomes" id="UP000018851">
    <property type="component" value="Chromosome"/>
</dbReference>
<evidence type="ECO:0008006" key="4">
    <source>
        <dbReference type="Google" id="ProtNLM"/>
    </source>
</evidence>
<dbReference type="EMBL" id="CP006644">
    <property type="protein sequence ID" value="AHE53897.1"/>
    <property type="molecule type" value="Genomic_DNA"/>
</dbReference>
<gene>
    <name evidence="2" type="ORF">NX02_10920</name>
</gene>
<evidence type="ECO:0000256" key="1">
    <source>
        <dbReference type="SAM" id="Phobius"/>
    </source>
</evidence>
<accession>W0ABL3</accession>
<evidence type="ECO:0000313" key="3">
    <source>
        <dbReference type="Proteomes" id="UP000018851"/>
    </source>
</evidence>
<proteinExistence type="predicted"/>
<feature type="transmembrane region" description="Helical" evidence="1">
    <location>
        <begin position="71"/>
        <end position="89"/>
    </location>
</feature>
<organism evidence="2 3">
    <name type="scientific">Sphingomonas sanxanigenens DSM 19645 = NX02</name>
    <dbReference type="NCBI Taxonomy" id="1123269"/>
    <lineage>
        <taxon>Bacteria</taxon>
        <taxon>Pseudomonadati</taxon>
        <taxon>Pseudomonadota</taxon>
        <taxon>Alphaproteobacteria</taxon>
        <taxon>Sphingomonadales</taxon>
        <taxon>Sphingomonadaceae</taxon>
        <taxon>Sphingomonas</taxon>
    </lineage>
</organism>
<name>W0ABL3_9SPHN</name>
<sequence>MTTGPAVDADGAASTAPPAIDDATFDAALKAVRGDSAIQFDFPHIDPPSPPPQWLKSLFESLGSAGPFVRFLFWAVVAVAVLALLYLLVRAVQRRWSAPRDAREAVVPDWRPEEAAARELLREAEALAAAGDYAGAARLLLWRSIEDIQARKPDFVRPALTSREIAGADALPPTARRAFALIAGQVEASHFAARGLDAEGWRACREAYEAFAFDQDWARGQRR</sequence>